<reference evidence="8" key="1">
    <citation type="submission" date="2023-03" db="EMBL/GenBank/DDBJ databases">
        <title>Massive genome expansion in bonnet fungi (Mycena s.s.) driven by repeated elements and novel gene families across ecological guilds.</title>
        <authorList>
            <consortium name="Lawrence Berkeley National Laboratory"/>
            <person name="Harder C.B."/>
            <person name="Miyauchi S."/>
            <person name="Viragh M."/>
            <person name="Kuo A."/>
            <person name="Thoen E."/>
            <person name="Andreopoulos B."/>
            <person name="Lu D."/>
            <person name="Skrede I."/>
            <person name="Drula E."/>
            <person name="Henrissat B."/>
            <person name="Morin E."/>
            <person name="Kohler A."/>
            <person name="Barry K."/>
            <person name="LaButti K."/>
            <person name="Morin E."/>
            <person name="Salamov A."/>
            <person name="Lipzen A."/>
            <person name="Mereny Z."/>
            <person name="Hegedus B."/>
            <person name="Baldrian P."/>
            <person name="Stursova M."/>
            <person name="Weitz H."/>
            <person name="Taylor A."/>
            <person name="Grigoriev I.V."/>
            <person name="Nagy L.G."/>
            <person name="Martin F."/>
            <person name="Kauserud H."/>
        </authorList>
    </citation>
    <scope>NUCLEOTIDE SEQUENCE</scope>
    <source>
        <strain evidence="8">CBHHK188m</strain>
    </source>
</reference>
<dbReference type="SMART" id="SM00906">
    <property type="entry name" value="Fungal_trans"/>
    <property type="match status" value="1"/>
</dbReference>
<dbReference type="Gene3D" id="4.10.240.10">
    <property type="entry name" value="Zn(2)-C6 fungal-type DNA-binding domain"/>
    <property type="match status" value="1"/>
</dbReference>
<dbReference type="Pfam" id="PF00172">
    <property type="entry name" value="Zn_clus"/>
    <property type="match status" value="1"/>
</dbReference>
<dbReference type="SMART" id="SM00066">
    <property type="entry name" value="GAL4"/>
    <property type="match status" value="1"/>
</dbReference>
<evidence type="ECO:0000256" key="3">
    <source>
        <dbReference type="ARBA" id="ARBA00023125"/>
    </source>
</evidence>
<keyword evidence="4" id="KW-0539">Nucleus</keyword>
<feature type="region of interest" description="Disordered" evidence="5">
    <location>
        <begin position="623"/>
        <end position="643"/>
    </location>
</feature>
<proteinExistence type="predicted"/>
<keyword evidence="9" id="KW-1185">Reference proteome</keyword>
<dbReference type="CDD" id="cd00067">
    <property type="entry name" value="GAL4"/>
    <property type="match status" value="1"/>
</dbReference>
<evidence type="ECO:0000259" key="7">
    <source>
        <dbReference type="SMART" id="SM00906"/>
    </source>
</evidence>
<dbReference type="GO" id="GO:0005634">
    <property type="term" value="C:nucleus"/>
    <property type="evidence" value="ECO:0007669"/>
    <property type="project" value="UniProtKB-SubCell"/>
</dbReference>
<evidence type="ECO:0000256" key="1">
    <source>
        <dbReference type="ARBA" id="ARBA00004123"/>
    </source>
</evidence>
<dbReference type="SUPFAM" id="SSF57701">
    <property type="entry name" value="Zn2/Cys6 DNA-binding domain"/>
    <property type="match status" value="1"/>
</dbReference>
<keyword evidence="2" id="KW-0479">Metal-binding</keyword>
<evidence type="ECO:0000256" key="5">
    <source>
        <dbReference type="SAM" id="MobiDB-lite"/>
    </source>
</evidence>
<dbReference type="AlphaFoldDB" id="A0AAD7HQM3"/>
<dbReference type="PANTHER" id="PTHR46910:SF3">
    <property type="entry name" value="HALOTOLERANCE PROTEIN 9-RELATED"/>
    <property type="match status" value="1"/>
</dbReference>
<protein>
    <submittedName>
        <fullName evidence="8">Fungal-specific transcription factor domain-containing protein</fullName>
    </submittedName>
</protein>
<dbReference type="CDD" id="cd12148">
    <property type="entry name" value="fungal_TF_MHR"/>
    <property type="match status" value="1"/>
</dbReference>
<evidence type="ECO:0000313" key="9">
    <source>
        <dbReference type="Proteomes" id="UP001215280"/>
    </source>
</evidence>
<accession>A0AAD7HQM3</accession>
<evidence type="ECO:0000256" key="4">
    <source>
        <dbReference type="ARBA" id="ARBA00023242"/>
    </source>
</evidence>
<dbReference type="Pfam" id="PF04082">
    <property type="entry name" value="Fungal_trans"/>
    <property type="match status" value="1"/>
</dbReference>
<feature type="domain" description="Zn(2)-C6 fungal-type" evidence="6">
    <location>
        <begin position="19"/>
        <end position="69"/>
    </location>
</feature>
<dbReference type="GO" id="GO:0000981">
    <property type="term" value="F:DNA-binding transcription factor activity, RNA polymerase II-specific"/>
    <property type="evidence" value="ECO:0007669"/>
    <property type="project" value="InterPro"/>
</dbReference>
<name>A0AAD7HQM3_9AGAR</name>
<dbReference type="InterPro" id="IPR050987">
    <property type="entry name" value="AtrR-like"/>
</dbReference>
<evidence type="ECO:0000313" key="8">
    <source>
        <dbReference type="EMBL" id="KAJ7725634.1"/>
    </source>
</evidence>
<evidence type="ECO:0000256" key="2">
    <source>
        <dbReference type="ARBA" id="ARBA00022723"/>
    </source>
</evidence>
<dbReference type="Proteomes" id="UP001215280">
    <property type="component" value="Unassembled WGS sequence"/>
</dbReference>
<evidence type="ECO:0000259" key="6">
    <source>
        <dbReference type="SMART" id="SM00066"/>
    </source>
</evidence>
<dbReference type="InterPro" id="IPR001138">
    <property type="entry name" value="Zn2Cys6_DnaBD"/>
</dbReference>
<dbReference type="GO" id="GO:0003677">
    <property type="term" value="F:DNA binding"/>
    <property type="evidence" value="ECO:0007669"/>
    <property type="project" value="UniProtKB-KW"/>
</dbReference>
<comment type="subcellular location">
    <subcellularLocation>
        <location evidence="1">Nucleus</location>
    </subcellularLocation>
</comment>
<organism evidence="8 9">
    <name type="scientific">Mycena maculata</name>
    <dbReference type="NCBI Taxonomy" id="230809"/>
    <lineage>
        <taxon>Eukaryota</taxon>
        <taxon>Fungi</taxon>
        <taxon>Dikarya</taxon>
        <taxon>Basidiomycota</taxon>
        <taxon>Agaricomycotina</taxon>
        <taxon>Agaricomycetes</taxon>
        <taxon>Agaricomycetidae</taxon>
        <taxon>Agaricales</taxon>
        <taxon>Marasmiineae</taxon>
        <taxon>Mycenaceae</taxon>
        <taxon>Mycena</taxon>
    </lineage>
</organism>
<dbReference type="GO" id="GO:0008270">
    <property type="term" value="F:zinc ion binding"/>
    <property type="evidence" value="ECO:0007669"/>
    <property type="project" value="InterPro"/>
</dbReference>
<comment type="caution">
    <text evidence="8">The sequence shown here is derived from an EMBL/GenBank/DDBJ whole genome shotgun (WGS) entry which is preliminary data.</text>
</comment>
<dbReference type="PANTHER" id="PTHR46910">
    <property type="entry name" value="TRANSCRIPTION FACTOR PDR1"/>
    <property type="match status" value="1"/>
</dbReference>
<dbReference type="InterPro" id="IPR036864">
    <property type="entry name" value="Zn2-C6_fun-type_DNA-bd_sf"/>
</dbReference>
<sequence>MSSECEHAPRAPASKQRSRRPYRSCDFCRQRKSQRDGLTMANGAVTQCSNCLVFGVKCTYITPTKQRGPKMRLVEELREQIATLEAKLRSLSVCALCSQPFQSQQDVPSPPSVIPEPPKNGTAAVEAAKADITDDITEEELVESFRRISIEGIKGKYFGPASSYALLGSAFAEKVRLFGRPPIGAHSRRQIYWDLLPWEKGFYNRRPKYVYPASDLIDSLLELYFTNIHPILPVFHRPSFERDVAEGLHLEDTKFGATLLAVLALASRYSDDPRVFLDGETSLSSGWKFIAQVEIFGKCHDPGIHDVQFCLLAALYSLGTSSPQASWLYIGVGVRWLQHRRENRPNSEGHKFEDEHWNRLFWSFFALDRLMCSFVGCSPAIHLEDYDFDPVLEVDDEYWERGFTQPLGMPSLLSYFTSLIRLCEILGDTLHRLYSSKKKKARMGWTGTNWEQDTVAELDSAMNNFFDSIPAHLRRDPNGQDVYLDQSTTLHTMYYYIQIMIHRRYIHTQSPLAAPSLSICTSAARSGLSVANIWLDRLHRLPFPWIQNFVVTSAVILLLNIFVSRRAGLLTEADKRRDLAQVRTALEILKFVELRSHRAGRLWDLVQELQSLDGPAPRIEVNQSQSGMPFGDPSPGNQPGASFSRVVDTQHGQPFEPGMSIEQLLAETPTWNSSAEISSGTFLDDEIMSMWMAAPTDLMDTNQWDTYMENLNGIR</sequence>
<dbReference type="EMBL" id="JARJLG010000226">
    <property type="protein sequence ID" value="KAJ7725634.1"/>
    <property type="molecule type" value="Genomic_DNA"/>
</dbReference>
<dbReference type="InterPro" id="IPR007219">
    <property type="entry name" value="XnlR_reg_dom"/>
</dbReference>
<keyword evidence="3" id="KW-0238">DNA-binding</keyword>
<gene>
    <name evidence="8" type="ORF">DFH07DRAFT_1066859</name>
</gene>
<dbReference type="GO" id="GO:0006351">
    <property type="term" value="P:DNA-templated transcription"/>
    <property type="evidence" value="ECO:0007669"/>
    <property type="project" value="InterPro"/>
</dbReference>
<feature type="domain" description="Xylanolytic transcriptional activator regulatory" evidence="7">
    <location>
        <begin position="326"/>
        <end position="397"/>
    </location>
</feature>